<evidence type="ECO:0000256" key="9">
    <source>
        <dbReference type="RuleBase" id="RU003953"/>
    </source>
</evidence>
<dbReference type="InterPro" id="IPR050264">
    <property type="entry name" value="Bact_CCA-adding_enz_type3_sf"/>
</dbReference>
<dbReference type="SUPFAM" id="SSF81301">
    <property type="entry name" value="Nucleotidyltransferase"/>
    <property type="match status" value="1"/>
</dbReference>
<dbReference type="Gene3D" id="3.30.460.10">
    <property type="entry name" value="Beta Polymerase, domain 2"/>
    <property type="match status" value="1"/>
</dbReference>
<reference evidence="13" key="1">
    <citation type="submission" date="2022-07" db="EMBL/GenBank/DDBJ databases">
        <title>Enhanced cultured diversity of the mouse gut microbiota enables custom-made synthetic communities.</title>
        <authorList>
            <person name="Afrizal A."/>
        </authorList>
    </citation>
    <scope>NUCLEOTIDE SEQUENCE</scope>
    <source>
        <strain evidence="13">DSM 29482</strain>
    </source>
</reference>
<evidence type="ECO:0000256" key="4">
    <source>
        <dbReference type="ARBA" id="ARBA00022695"/>
    </source>
</evidence>
<evidence type="ECO:0000256" key="8">
    <source>
        <dbReference type="ARBA" id="ARBA00022884"/>
    </source>
</evidence>
<dbReference type="Gene3D" id="1.10.246.80">
    <property type="match status" value="1"/>
</dbReference>
<evidence type="ECO:0000256" key="7">
    <source>
        <dbReference type="ARBA" id="ARBA00022842"/>
    </source>
</evidence>
<evidence type="ECO:0000256" key="5">
    <source>
        <dbReference type="ARBA" id="ARBA00022723"/>
    </source>
</evidence>
<gene>
    <name evidence="13" type="ORF">NSA23_04175</name>
</gene>
<feature type="domain" description="tRNA nucleotidyltransferase/poly(A) polymerase RNA and SrmB- binding" evidence="11">
    <location>
        <begin position="172"/>
        <end position="232"/>
    </location>
</feature>
<evidence type="ECO:0000313" key="14">
    <source>
        <dbReference type="Proteomes" id="UP001142078"/>
    </source>
</evidence>
<dbReference type="InterPro" id="IPR032810">
    <property type="entry name" value="CCA-adding_enz_C"/>
</dbReference>
<dbReference type="Gene3D" id="1.10.3090.10">
    <property type="entry name" value="cca-adding enzyme, domain 2"/>
    <property type="match status" value="1"/>
</dbReference>
<dbReference type="SUPFAM" id="SSF81891">
    <property type="entry name" value="Poly A polymerase C-terminal region-like"/>
    <property type="match status" value="1"/>
</dbReference>
<dbReference type="InterPro" id="IPR032828">
    <property type="entry name" value="PolyA_RNA-bd"/>
</dbReference>
<name>A0A9X2MG03_9FIRM</name>
<evidence type="ECO:0000256" key="6">
    <source>
        <dbReference type="ARBA" id="ARBA00022741"/>
    </source>
</evidence>
<dbReference type="Proteomes" id="UP001142078">
    <property type="component" value="Unassembled WGS sequence"/>
</dbReference>
<dbReference type="Pfam" id="PF12627">
    <property type="entry name" value="PolyA_pol_RNAbd"/>
    <property type="match status" value="1"/>
</dbReference>
<feature type="domain" description="CCA-adding enzyme C-terminal" evidence="12">
    <location>
        <begin position="298"/>
        <end position="438"/>
    </location>
</feature>
<dbReference type="GO" id="GO:0008033">
    <property type="term" value="P:tRNA processing"/>
    <property type="evidence" value="ECO:0007669"/>
    <property type="project" value="UniProtKB-KW"/>
</dbReference>
<keyword evidence="6" id="KW-0547">Nucleotide-binding</keyword>
<keyword evidence="3" id="KW-0819">tRNA processing</keyword>
<dbReference type="EC" id="2.7.7.72" evidence="13"/>
<evidence type="ECO:0000259" key="10">
    <source>
        <dbReference type="Pfam" id="PF01743"/>
    </source>
</evidence>
<evidence type="ECO:0000259" key="11">
    <source>
        <dbReference type="Pfam" id="PF12627"/>
    </source>
</evidence>
<dbReference type="CDD" id="cd05398">
    <property type="entry name" value="NT_ClassII-CCAase"/>
    <property type="match status" value="1"/>
</dbReference>
<dbReference type="GO" id="GO:0000049">
    <property type="term" value="F:tRNA binding"/>
    <property type="evidence" value="ECO:0007669"/>
    <property type="project" value="TreeGrafter"/>
</dbReference>
<dbReference type="InterPro" id="IPR002646">
    <property type="entry name" value="PolA_pol_head_dom"/>
</dbReference>
<protein>
    <submittedName>
        <fullName evidence="13">CCA tRNA nucleotidyltransferase</fullName>
        <ecNumber evidence="13">2.7.7.72</ecNumber>
    </submittedName>
</protein>
<comment type="similarity">
    <text evidence="9">Belongs to the tRNA nucleotidyltransferase/poly(A) polymerase family.</text>
</comment>
<keyword evidence="7" id="KW-0460">Magnesium</keyword>
<feature type="domain" description="Poly A polymerase head" evidence="10">
    <location>
        <begin position="23"/>
        <end position="145"/>
    </location>
</feature>
<dbReference type="InterPro" id="IPR003607">
    <property type="entry name" value="HD/PDEase_dom"/>
</dbReference>
<dbReference type="RefSeq" id="WP_257490249.1">
    <property type="nucleotide sequence ID" value="NZ_JANJZL010000002.1"/>
</dbReference>
<evidence type="ECO:0000256" key="2">
    <source>
        <dbReference type="ARBA" id="ARBA00022679"/>
    </source>
</evidence>
<evidence type="ECO:0000256" key="3">
    <source>
        <dbReference type="ARBA" id="ARBA00022694"/>
    </source>
</evidence>
<organism evidence="13 14">
    <name type="scientific">Anaerosalibacter massiliensis</name>
    <dbReference type="NCBI Taxonomy" id="1347392"/>
    <lineage>
        <taxon>Bacteria</taxon>
        <taxon>Bacillati</taxon>
        <taxon>Bacillota</taxon>
        <taxon>Tissierellia</taxon>
        <taxon>Tissierellales</taxon>
        <taxon>Sporanaerobacteraceae</taxon>
        <taxon>Anaerosalibacter</taxon>
    </lineage>
</organism>
<dbReference type="CDD" id="cd00077">
    <property type="entry name" value="HDc"/>
    <property type="match status" value="1"/>
</dbReference>
<dbReference type="PANTHER" id="PTHR46173:SF1">
    <property type="entry name" value="CCA TRNA NUCLEOTIDYLTRANSFERASE 1, MITOCHONDRIAL"/>
    <property type="match status" value="1"/>
</dbReference>
<keyword evidence="14" id="KW-1185">Reference proteome</keyword>
<dbReference type="GO" id="GO:0046872">
    <property type="term" value="F:metal ion binding"/>
    <property type="evidence" value="ECO:0007669"/>
    <property type="project" value="UniProtKB-KW"/>
</dbReference>
<dbReference type="GO" id="GO:0000166">
    <property type="term" value="F:nucleotide binding"/>
    <property type="evidence" value="ECO:0007669"/>
    <property type="project" value="UniProtKB-KW"/>
</dbReference>
<dbReference type="NCBIfam" id="NF009814">
    <property type="entry name" value="PRK13299.1"/>
    <property type="match status" value="1"/>
</dbReference>
<comment type="cofactor">
    <cofactor evidence="1">
        <name>Mg(2+)</name>
        <dbReference type="ChEBI" id="CHEBI:18420"/>
    </cofactor>
</comment>
<keyword evidence="8 9" id="KW-0694">RNA-binding</keyword>
<dbReference type="PANTHER" id="PTHR46173">
    <property type="entry name" value="CCA TRNA NUCLEOTIDYLTRANSFERASE 1, MITOCHONDRIAL"/>
    <property type="match status" value="1"/>
</dbReference>
<dbReference type="InterPro" id="IPR043519">
    <property type="entry name" value="NT_sf"/>
</dbReference>
<accession>A0A9X2MG03</accession>
<dbReference type="AlphaFoldDB" id="A0A9X2MG03"/>
<keyword evidence="4 13" id="KW-0548">Nucleotidyltransferase</keyword>
<keyword evidence="5" id="KW-0479">Metal-binding</keyword>
<evidence type="ECO:0000313" key="13">
    <source>
        <dbReference type="EMBL" id="MCR2043310.1"/>
    </source>
</evidence>
<dbReference type="Pfam" id="PF13735">
    <property type="entry name" value="tRNA_NucTran2_2"/>
    <property type="match status" value="1"/>
</dbReference>
<sequence length="449" mass="51791">MKINMPPYVTFILDRLEKGGFQAYIVGGSIRDILLDKEPNDFDITTNAMPDYIEKIFEDKKTINVGREFGTIKVIVDDKEVEVTTFRKEGNYSDGRRPEWIEFVSDIEDDLARRDFTINAMAYNKKTGIVDPFNGKKDLENKIIRSVGNPIERFKEDYLRILRAVRFSTSLDFEIEDETFKAGKKYSSNISKVSVERITEEFFKIILSPKPSKGINYMKELDLLDIVLPEIVPAIGFNQQNPHHDKDVYNHILCVVDSAPPILKIRLAALFHDMGKPHTLSVDEKGIGHFYGHDKIGSEIAKKALKRMKAPGKLTEQVAILIREHMTHHAKFKEKGLKRLIRRVGIENIYDLFELQKADRKCSNKNASIEHILDMEKKVDNILEKKEVYEINQLNIDGEDLIEIGFKEGKIIGDILEYLLEKVMENPSINKREELEKLALKKYATKPYI</sequence>
<evidence type="ECO:0000256" key="1">
    <source>
        <dbReference type="ARBA" id="ARBA00001946"/>
    </source>
</evidence>
<evidence type="ECO:0000259" key="12">
    <source>
        <dbReference type="Pfam" id="PF13735"/>
    </source>
</evidence>
<keyword evidence="2 9" id="KW-0808">Transferase</keyword>
<proteinExistence type="inferred from homology"/>
<comment type="caution">
    <text evidence="13">The sequence shown here is derived from an EMBL/GenBank/DDBJ whole genome shotgun (WGS) entry which is preliminary data.</text>
</comment>
<dbReference type="EMBL" id="JANJZL010000002">
    <property type="protein sequence ID" value="MCR2043310.1"/>
    <property type="molecule type" value="Genomic_DNA"/>
</dbReference>
<dbReference type="Pfam" id="PF01743">
    <property type="entry name" value="PolyA_pol"/>
    <property type="match status" value="1"/>
</dbReference>
<dbReference type="GO" id="GO:0004810">
    <property type="term" value="F:CCA tRNA nucleotidyltransferase activity"/>
    <property type="evidence" value="ECO:0007669"/>
    <property type="project" value="UniProtKB-EC"/>
</dbReference>